<dbReference type="STRING" id="1921510.BSL82_06775"/>
<proteinExistence type="predicted"/>
<dbReference type="OrthoDB" id="9815229at2"/>
<keyword evidence="4" id="KW-1185">Reference proteome</keyword>
<dbReference type="InterPro" id="IPR023346">
    <property type="entry name" value="Lysozyme-like_dom_sf"/>
</dbReference>
<evidence type="ECO:0000313" key="4">
    <source>
        <dbReference type="Proteomes" id="UP000182063"/>
    </source>
</evidence>
<dbReference type="AlphaFoldDB" id="A0A1L3ZTU6"/>
<organism evidence="3 4">
    <name type="scientific">Tardibacter chloracetimidivorans</name>
    <dbReference type="NCBI Taxonomy" id="1921510"/>
    <lineage>
        <taxon>Bacteria</taxon>
        <taxon>Pseudomonadati</taxon>
        <taxon>Pseudomonadota</taxon>
        <taxon>Alphaproteobacteria</taxon>
        <taxon>Sphingomonadales</taxon>
        <taxon>Sphingomonadaceae</taxon>
        <taxon>Tardibacter</taxon>
    </lineage>
</organism>
<dbReference type="KEGG" id="sphj:BSL82_06775"/>
<dbReference type="RefSeq" id="WP_072596600.1">
    <property type="nucleotide sequence ID" value="NZ_CP018221.1"/>
</dbReference>
<evidence type="ECO:0000259" key="2">
    <source>
        <dbReference type="Pfam" id="PF09374"/>
    </source>
</evidence>
<dbReference type="SUPFAM" id="SSF53955">
    <property type="entry name" value="Lysozyme-like"/>
    <property type="match status" value="1"/>
</dbReference>
<dbReference type="InterPro" id="IPR018537">
    <property type="entry name" value="Peptidoglycan-bd_3"/>
</dbReference>
<gene>
    <name evidence="3" type="ORF">BSL82_06775</name>
</gene>
<name>A0A1L3ZTU6_9SPHN</name>
<reference evidence="4" key="1">
    <citation type="submission" date="2016-11" db="EMBL/GenBank/DDBJ databases">
        <title>Complete Genome Sequence of alachlor-degrading Sphingomonas sp. strain JJ-A5.</title>
        <authorList>
            <person name="Lee H."/>
            <person name="Ka J.-O."/>
        </authorList>
    </citation>
    <scope>NUCLEOTIDE SEQUENCE [LARGE SCALE GENOMIC DNA]</scope>
    <source>
        <strain evidence="4">JJ-A5</strain>
    </source>
</reference>
<feature type="domain" description="TtsA-like Glycoside hydrolase family 108" evidence="1">
    <location>
        <begin position="8"/>
        <end position="89"/>
    </location>
</feature>
<dbReference type="Pfam" id="PF09374">
    <property type="entry name" value="PG_binding_3"/>
    <property type="match status" value="1"/>
</dbReference>
<dbReference type="EMBL" id="CP018221">
    <property type="protein sequence ID" value="API59048.1"/>
    <property type="molecule type" value="Genomic_DNA"/>
</dbReference>
<protein>
    <submittedName>
        <fullName evidence="3">Uncharacterized protein</fullName>
    </submittedName>
</protein>
<dbReference type="Proteomes" id="UP000182063">
    <property type="component" value="Chromosome"/>
</dbReference>
<feature type="domain" description="Peptidoglycan binding" evidence="2">
    <location>
        <begin position="94"/>
        <end position="177"/>
    </location>
</feature>
<dbReference type="InterPro" id="IPR008565">
    <property type="entry name" value="TtsA-like_GH18_dom"/>
</dbReference>
<evidence type="ECO:0000259" key="1">
    <source>
        <dbReference type="Pfam" id="PF05838"/>
    </source>
</evidence>
<sequence length="178" mass="19297">MNVDALLDRLLAKEGGFVDHPADRGGPTNWGITSAVARGEGFMGDMADLPQSLARSIYRRRYWETPGFHQVAEIAAAVAEELFDTGVNMSPAVAVGFLQRALNALNRNGRDWADLAVDRSIGPATLGALRALLRVRGQAGACVLVRAMNALQGARYIELSEARPTNEAFAYGWLDKRI</sequence>
<accession>A0A1L3ZTU6</accession>
<evidence type="ECO:0000313" key="3">
    <source>
        <dbReference type="EMBL" id="API59048.1"/>
    </source>
</evidence>
<dbReference type="Gene3D" id="1.20.141.10">
    <property type="entry name" value="Chitosanase, subunit A, domain 1"/>
    <property type="match status" value="1"/>
</dbReference>
<dbReference type="Pfam" id="PF05838">
    <property type="entry name" value="Glyco_hydro_108"/>
    <property type="match status" value="1"/>
</dbReference>
<dbReference type="CDD" id="cd13926">
    <property type="entry name" value="N-acetylmuramidase_GH108"/>
    <property type="match status" value="1"/>
</dbReference>